<proteinExistence type="predicted"/>
<dbReference type="Proteomes" id="UP000709336">
    <property type="component" value="Unassembled WGS sequence"/>
</dbReference>
<dbReference type="PROSITE" id="PS51257">
    <property type="entry name" value="PROKAR_LIPOPROTEIN"/>
    <property type="match status" value="1"/>
</dbReference>
<dbReference type="InterPro" id="IPR025164">
    <property type="entry name" value="Toastrack_DUF4097"/>
</dbReference>
<name>A0ABX1R070_9ALTE</name>
<evidence type="ECO:0000313" key="2">
    <source>
        <dbReference type="EMBL" id="NMH58857.1"/>
    </source>
</evidence>
<gene>
    <name evidence="2" type="ORF">HCJ96_02330</name>
</gene>
<dbReference type="RefSeq" id="WP_169209403.1">
    <property type="nucleotide sequence ID" value="NZ_JAATNW010000001.1"/>
</dbReference>
<comment type="caution">
    <text evidence="2">The sequence shown here is derived from an EMBL/GenBank/DDBJ whole genome shotgun (WGS) entry which is preliminary data.</text>
</comment>
<accession>A0ABX1R070</accession>
<keyword evidence="3" id="KW-1185">Reference proteome</keyword>
<sequence length="220" mass="23401">MHLKLLSTLFVAASLSGCIVHVGGDYRDKPGSSVSTVLGGIDIDEGHSVGDLSTVNGGIELASNVIARDVDTVNGGIEMGDNVTIEDASVVNGDIEAGTNLHVNGDVTTVNGDVNFESGANIKGNIETVNGDIQLTGATVGRDITTHNGDIELADATVVKGNIIWEKRDDDSWLRNDNIPRLRISADSVVEGEIMLYREVELILENASLNDKVRRLYSDE</sequence>
<dbReference type="Gene3D" id="2.160.20.20">
    <property type="match status" value="1"/>
</dbReference>
<organism evidence="2 3">
    <name type="scientific">Alteromonas ponticola</name>
    <dbReference type="NCBI Taxonomy" id="2720613"/>
    <lineage>
        <taxon>Bacteria</taxon>
        <taxon>Pseudomonadati</taxon>
        <taxon>Pseudomonadota</taxon>
        <taxon>Gammaproteobacteria</taxon>
        <taxon>Alteromonadales</taxon>
        <taxon>Alteromonadaceae</taxon>
        <taxon>Alteromonas/Salinimonas group</taxon>
        <taxon>Alteromonas</taxon>
    </lineage>
</organism>
<dbReference type="Pfam" id="PF13349">
    <property type="entry name" value="DUF4097"/>
    <property type="match status" value="1"/>
</dbReference>
<evidence type="ECO:0000313" key="3">
    <source>
        <dbReference type="Proteomes" id="UP000709336"/>
    </source>
</evidence>
<feature type="domain" description="DUF4097" evidence="1">
    <location>
        <begin position="70"/>
        <end position="160"/>
    </location>
</feature>
<evidence type="ECO:0000259" key="1">
    <source>
        <dbReference type="Pfam" id="PF13349"/>
    </source>
</evidence>
<reference evidence="2 3" key="1">
    <citation type="submission" date="2020-03" db="EMBL/GenBank/DDBJ databases">
        <title>Alteromonas ponticola sp. nov., isolated from seawater.</title>
        <authorList>
            <person name="Yoon J.-H."/>
            <person name="Kim Y.-O."/>
        </authorList>
    </citation>
    <scope>NUCLEOTIDE SEQUENCE [LARGE SCALE GENOMIC DNA]</scope>
    <source>
        <strain evidence="2 3">MYP5</strain>
    </source>
</reference>
<dbReference type="InterPro" id="IPR012332">
    <property type="entry name" value="Autotransporter_pectin_lyase_C"/>
</dbReference>
<dbReference type="EMBL" id="JAATNW010000001">
    <property type="protein sequence ID" value="NMH58857.1"/>
    <property type="molecule type" value="Genomic_DNA"/>
</dbReference>
<protein>
    <submittedName>
        <fullName evidence="2">DUF4097 family beta strand repeat protein</fullName>
    </submittedName>
</protein>